<evidence type="ECO:0000256" key="2">
    <source>
        <dbReference type="ARBA" id="ARBA00022475"/>
    </source>
</evidence>
<evidence type="ECO:0000256" key="4">
    <source>
        <dbReference type="ARBA" id="ARBA00022737"/>
    </source>
</evidence>
<name>A0A5R9J3D1_9PROT</name>
<evidence type="ECO:0000256" key="7">
    <source>
        <dbReference type="ARBA" id="ARBA00022967"/>
    </source>
</evidence>
<keyword evidence="6 10" id="KW-0067">ATP-binding</keyword>
<dbReference type="InterPro" id="IPR050107">
    <property type="entry name" value="ABC_carbohydrate_import_ATPase"/>
</dbReference>
<evidence type="ECO:0000256" key="6">
    <source>
        <dbReference type="ARBA" id="ARBA00022840"/>
    </source>
</evidence>
<dbReference type="AlphaFoldDB" id="A0A5R9J3D1"/>
<evidence type="ECO:0000256" key="1">
    <source>
        <dbReference type="ARBA" id="ARBA00022448"/>
    </source>
</evidence>
<keyword evidence="5" id="KW-0547">Nucleotide-binding</keyword>
<feature type="domain" description="ABC transporter" evidence="9">
    <location>
        <begin position="264"/>
        <end position="508"/>
    </location>
</feature>
<evidence type="ECO:0000256" key="5">
    <source>
        <dbReference type="ARBA" id="ARBA00022741"/>
    </source>
</evidence>
<keyword evidence="7" id="KW-1278">Translocase</keyword>
<evidence type="ECO:0000313" key="11">
    <source>
        <dbReference type="Proteomes" id="UP000305654"/>
    </source>
</evidence>
<evidence type="ECO:0000313" key="10">
    <source>
        <dbReference type="EMBL" id="TLU71353.1"/>
    </source>
</evidence>
<sequence>MSAPVTAPPALEAQAIRKAFGGTVALGGVDFALARGSIHALIGENGAGKSTLIKVLTGVHRADEGTVRTDGIVRHFSSTDEAIGAGIGAVFQERNLLPHFSVAENLFLHAPPRRYGFLDRGRLKRDARVWLGRVGLDMSPDRMAGTLTPAQGQLVEIARALALQARVLLLDEPTASITEREATVLFERLRELRDEGGALLFVSHKLDEVFALCDRITVIRDGRTVLSNIERTALTRGDVVTAMVGRTITVGERRTEHAATPAATGSPRLALRGVETSWGHRGIDLTLHAGRIVGLYGLVGAGRTELARAIIGLETVTSGVILAEGRPIRPRSPRAALLAHRIGYVSEDRKGEGLILSHPIRHNAGIAIWPRLGGRLGLVTPSGERRAVSPVIDGLAVKYASLDQDVGELSGGNQQKISLAKWMASDVDVLIIDEPSVGVDVRTKEEMYGVIEALAARGKAILVISSDLAEIVRLSDDILVMASRRIVSSLPNTGSYQVLSETIMHAIVGAEAPLHEEG</sequence>
<dbReference type="PANTHER" id="PTHR43790">
    <property type="entry name" value="CARBOHYDRATE TRANSPORT ATP-BINDING PROTEIN MG119-RELATED"/>
    <property type="match status" value="1"/>
</dbReference>
<evidence type="ECO:0000256" key="3">
    <source>
        <dbReference type="ARBA" id="ARBA00022597"/>
    </source>
</evidence>
<dbReference type="Gene3D" id="3.40.50.300">
    <property type="entry name" value="P-loop containing nucleotide triphosphate hydrolases"/>
    <property type="match status" value="2"/>
</dbReference>
<dbReference type="InterPro" id="IPR003439">
    <property type="entry name" value="ABC_transporter-like_ATP-bd"/>
</dbReference>
<gene>
    <name evidence="10" type="ORF">FE263_17830</name>
</gene>
<dbReference type="InterPro" id="IPR027417">
    <property type="entry name" value="P-loop_NTPase"/>
</dbReference>
<dbReference type="InterPro" id="IPR017871">
    <property type="entry name" value="ABC_transporter-like_CS"/>
</dbReference>
<keyword evidence="11" id="KW-1185">Reference proteome</keyword>
<proteinExistence type="predicted"/>
<dbReference type="PROSITE" id="PS50893">
    <property type="entry name" value="ABC_TRANSPORTER_2"/>
    <property type="match status" value="2"/>
</dbReference>
<accession>A0A5R9J3D1</accession>
<keyword evidence="2" id="KW-1003">Cell membrane</keyword>
<dbReference type="RefSeq" id="WP_138327390.1">
    <property type="nucleotide sequence ID" value="NZ_VCDI01000007.1"/>
</dbReference>
<keyword evidence="8" id="KW-0472">Membrane</keyword>
<protein>
    <submittedName>
        <fullName evidence="10">Sugar ABC transporter ATP-binding protein</fullName>
    </submittedName>
</protein>
<organism evidence="10 11">
    <name type="scientific">Lichenicoccus roseus</name>
    <dbReference type="NCBI Taxonomy" id="2683649"/>
    <lineage>
        <taxon>Bacteria</taxon>
        <taxon>Pseudomonadati</taxon>
        <taxon>Pseudomonadota</taxon>
        <taxon>Alphaproteobacteria</taxon>
        <taxon>Acetobacterales</taxon>
        <taxon>Acetobacteraceae</taxon>
        <taxon>Lichenicoccus</taxon>
    </lineage>
</organism>
<evidence type="ECO:0000259" key="9">
    <source>
        <dbReference type="PROSITE" id="PS50893"/>
    </source>
</evidence>
<dbReference type="GO" id="GO:0016887">
    <property type="term" value="F:ATP hydrolysis activity"/>
    <property type="evidence" value="ECO:0007669"/>
    <property type="project" value="InterPro"/>
</dbReference>
<dbReference type="PROSITE" id="PS00211">
    <property type="entry name" value="ABC_TRANSPORTER_1"/>
    <property type="match status" value="1"/>
</dbReference>
<reference evidence="10 11" key="1">
    <citation type="submission" date="2019-05" db="EMBL/GenBank/DDBJ databases">
        <authorList>
            <person name="Pankratov T."/>
            <person name="Grouzdev D."/>
        </authorList>
    </citation>
    <scope>NUCLEOTIDE SEQUENCE [LARGE SCALE GENOMIC DNA]</scope>
    <source>
        <strain evidence="10 11">KEBCLARHB70R</strain>
    </source>
</reference>
<keyword evidence="3" id="KW-0762">Sugar transport</keyword>
<dbReference type="GO" id="GO:0005524">
    <property type="term" value="F:ATP binding"/>
    <property type="evidence" value="ECO:0007669"/>
    <property type="project" value="UniProtKB-KW"/>
</dbReference>
<comment type="caution">
    <text evidence="10">The sequence shown here is derived from an EMBL/GenBank/DDBJ whole genome shotgun (WGS) entry which is preliminary data.</text>
</comment>
<dbReference type="SMART" id="SM00382">
    <property type="entry name" value="AAA"/>
    <property type="match status" value="2"/>
</dbReference>
<dbReference type="CDD" id="cd03215">
    <property type="entry name" value="ABC_Carb_Monos_II"/>
    <property type="match status" value="1"/>
</dbReference>
<evidence type="ECO:0000256" key="8">
    <source>
        <dbReference type="ARBA" id="ARBA00023136"/>
    </source>
</evidence>
<dbReference type="OrthoDB" id="7283113at2"/>
<dbReference type="Proteomes" id="UP000305654">
    <property type="component" value="Unassembled WGS sequence"/>
</dbReference>
<dbReference type="InterPro" id="IPR003593">
    <property type="entry name" value="AAA+_ATPase"/>
</dbReference>
<keyword evidence="1" id="KW-0813">Transport</keyword>
<feature type="domain" description="ABC transporter" evidence="9">
    <location>
        <begin position="11"/>
        <end position="246"/>
    </location>
</feature>
<dbReference type="EMBL" id="VCDI01000007">
    <property type="protein sequence ID" value="TLU71353.1"/>
    <property type="molecule type" value="Genomic_DNA"/>
</dbReference>
<dbReference type="CDD" id="cd03216">
    <property type="entry name" value="ABC_Carb_Monos_I"/>
    <property type="match status" value="1"/>
</dbReference>
<dbReference type="PANTHER" id="PTHR43790:SF3">
    <property type="entry name" value="D-ALLOSE IMPORT ATP-BINDING PROTEIN ALSA-RELATED"/>
    <property type="match status" value="1"/>
</dbReference>
<keyword evidence="4" id="KW-0677">Repeat</keyword>
<dbReference type="SUPFAM" id="SSF52540">
    <property type="entry name" value="P-loop containing nucleoside triphosphate hydrolases"/>
    <property type="match status" value="2"/>
</dbReference>
<dbReference type="Pfam" id="PF00005">
    <property type="entry name" value="ABC_tran"/>
    <property type="match status" value="2"/>
</dbReference>